<accession>A0A844BP29</accession>
<feature type="region of interest" description="Disordered" evidence="1">
    <location>
        <begin position="1"/>
        <end position="22"/>
    </location>
</feature>
<evidence type="ECO:0000256" key="1">
    <source>
        <dbReference type="SAM" id="MobiDB-lite"/>
    </source>
</evidence>
<dbReference type="AlphaFoldDB" id="A0A844BP29"/>
<evidence type="ECO:0000313" key="3">
    <source>
        <dbReference type="Proteomes" id="UP000466730"/>
    </source>
</evidence>
<keyword evidence="3" id="KW-1185">Reference proteome</keyword>
<proteinExistence type="predicted"/>
<organism evidence="2 3">
    <name type="scientific">Rhodovulum strictum</name>
    <dbReference type="NCBI Taxonomy" id="58314"/>
    <lineage>
        <taxon>Bacteria</taxon>
        <taxon>Pseudomonadati</taxon>
        <taxon>Pseudomonadota</taxon>
        <taxon>Alphaproteobacteria</taxon>
        <taxon>Rhodobacterales</taxon>
        <taxon>Paracoccaceae</taxon>
        <taxon>Rhodovulum</taxon>
    </lineage>
</organism>
<dbReference type="OrthoDB" id="7658988at2"/>
<protein>
    <submittedName>
        <fullName evidence="2">Uncharacterized protein</fullName>
    </submittedName>
</protein>
<reference evidence="2 3" key="1">
    <citation type="submission" date="2019-11" db="EMBL/GenBank/DDBJ databases">
        <title>Draft Whole-Genome sequence of the marine photosynthetic bacterium Rhodovulum strictum DSM 11289.</title>
        <authorList>
            <person name="Kyndt J.A."/>
            <person name="Meyer T.E."/>
        </authorList>
    </citation>
    <scope>NUCLEOTIDE SEQUENCE [LARGE SCALE GENOMIC DNA]</scope>
    <source>
        <strain evidence="2 3">DSM 11289</strain>
    </source>
</reference>
<evidence type="ECO:0000313" key="2">
    <source>
        <dbReference type="EMBL" id="MRH22693.1"/>
    </source>
</evidence>
<dbReference type="Proteomes" id="UP000466730">
    <property type="component" value="Unassembled WGS sequence"/>
</dbReference>
<sequence length="87" mass="9472">MRGNARSPLPPRARTNPMAAHDRLPPPARAWVAQAVLPWSAISVARIWRRALAETGCEAEALARLSAAERATLERERRAPNGAARSP</sequence>
<comment type="caution">
    <text evidence="2">The sequence shown here is derived from an EMBL/GenBank/DDBJ whole genome shotgun (WGS) entry which is preliminary data.</text>
</comment>
<gene>
    <name evidence="2" type="ORF">GH815_17095</name>
</gene>
<dbReference type="RefSeq" id="WP_153749953.1">
    <property type="nucleotide sequence ID" value="NZ_BAAADI010000041.1"/>
</dbReference>
<dbReference type="EMBL" id="WJPO01000037">
    <property type="protein sequence ID" value="MRH22693.1"/>
    <property type="molecule type" value="Genomic_DNA"/>
</dbReference>
<name>A0A844BP29_9RHOB</name>
<dbReference type="Pfam" id="PF20135">
    <property type="entry name" value="DUF6525"/>
    <property type="match status" value="1"/>
</dbReference>
<dbReference type="InterPro" id="IPR045386">
    <property type="entry name" value="DUF6525"/>
</dbReference>